<dbReference type="InterPro" id="IPR029052">
    <property type="entry name" value="Metallo-depent_PP-like"/>
</dbReference>
<dbReference type="AlphaFoldDB" id="A0A412ZEC9"/>
<reference evidence="2 3" key="1">
    <citation type="submission" date="2018-08" db="EMBL/GenBank/DDBJ databases">
        <title>A genome reference for cultivated species of the human gut microbiota.</title>
        <authorList>
            <person name="Zou Y."/>
            <person name="Xue W."/>
            <person name="Luo G."/>
        </authorList>
    </citation>
    <scope>NUCLEOTIDE SEQUENCE [LARGE SCALE GENOMIC DNA]</scope>
    <source>
        <strain evidence="2 3">AF14-18</strain>
    </source>
</reference>
<dbReference type="EMBL" id="QRZM01000001">
    <property type="protein sequence ID" value="RGV78514.1"/>
    <property type="molecule type" value="Genomic_DNA"/>
</dbReference>
<protein>
    <recommendedName>
        <fullName evidence="1">Calcineurin-like phosphoesterase domain-containing protein</fullName>
    </recommendedName>
</protein>
<name>A0A412ZEC9_9FIRM</name>
<evidence type="ECO:0000313" key="2">
    <source>
        <dbReference type="EMBL" id="RGV78514.1"/>
    </source>
</evidence>
<feature type="domain" description="Calcineurin-like phosphoesterase" evidence="1">
    <location>
        <begin position="2"/>
        <end position="240"/>
    </location>
</feature>
<dbReference type="Pfam" id="PF00149">
    <property type="entry name" value="Metallophos"/>
    <property type="match status" value="1"/>
</dbReference>
<evidence type="ECO:0000313" key="3">
    <source>
        <dbReference type="Proteomes" id="UP000284543"/>
    </source>
</evidence>
<dbReference type="RefSeq" id="WP_118017302.1">
    <property type="nucleotide sequence ID" value="NZ_CAUHGS010000006.1"/>
</dbReference>
<proteinExistence type="predicted"/>
<dbReference type="GO" id="GO:0016787">
    <property type="term" value="F:hydrolase activity"/>
    <property type="evidence" value="ECO:0007669"/>
    <property type="project" value="InterPro"/>
</dbReference>
<gene>
    <name evidence="2" type="ORF">DWW02_01895</name>
</gene>
<accession>A0A412ZEC9</accession>
<dbReference type="InterPro" id="IPR004843">
    <property type="entry name" value="Calcineurin-like_PHP"/>
</dbReference>
<organism evidence="2 3">
    <name type="scientific">Enterocloster bolteae</name>
    <dbReference type="NCBI Taxonomy" id="208479"/>
    <lineage>
        <taxon>Bacteria</taxon>
        <taxon>Bacillati</taxon>
        <taxon>Bacillota</taxon>
        <taxon>Clostridia</taxon>
        <taxon>Lachnospirales</taxon>
        <taxon>Lachnospiraceae</taxon>
        <taxon>Enterocloster</taxon>
    </lineage>
</organism>
<dbReference type="SUPFAM" id="SSF56300">
    <property type="entry name" value="Metallo-dependent phosphatases"/>
    <property type="match status" value="1"/>
</dbReference>
<dbReference type="Gene3D" id="3.60.21.10">
    <property type="match status" value="1"/>
</dbReference>
<comment type="caution">
    <text evidence="2">The sequence shown here is derived from an EMBL/GenBank/DDBJ whole genome shotgun (WGS) entry which is preliminary data.</text>
</comment>
<dbReference type="Proteomes" id="UP000284543">
    <property type="component" value="Unassembled WGS sequence"/>
</dbReference>
<sequence>MIYITGDTHCDFRRFAKRQHEELSFDLTEKDSVIICGDFGLLWAKDGTFEYNRKWLSGLPFQILWVQGNHENYDMIEEYELEEWKGGKVRHIVRDKIILLERGQVFNIEGKTFFTFGGASSHDIQGGVLDRDDLDYEEDRRKAIQSGLSFRVKHFSWWEQELPTEEELQEGLKNLKTANYQVDYVITHCASNRTQDAVELHYNGGGIGKRLYEQDILTNYFDMLEDKLSFKRWYFGHYHDDFDVDDKHTLLYEDIVPLSEI</sequence>
<evidence type="ECO:0000259" key="1">
    <source>
        <dbReference type="Pfam" id="PF00149"/>
    </source>
</evidence>